<dbReference type="Proteomes" id="UP000825935">
    <property type="component" value="Chromosome 10"/>
</dbReference>
<keyword evidence="2" id="KW-1185">Reference proteome</keyword>
<evidence type="ECO:0000313" key="2">
    <source>
        <dbReference type="Proteomes" id="UP000825935"/>
    </source>
</evidence>
<organism evidence="1 2">
    <name type="scientific">Ceratopteris richardii</name>
    <name type="common">Triangle waterfern</name>
    <dbReference type="NCBI Taxonomy" id="49495"/>
    <lineage>
        <taxon>Eukaryota</taxon>
        <taxon>Viridiplantae</taxon>
        <taxon>Streptophyta</taxon>
        <taxon>Embryophyta</taxon>
        <taxon>Tracheophyta</taxon>
        <taxon>Polypodiopsida</taxon>
        <taxon>Polypodiidae</taxon>
        <taxon>Polypodiales</taxon>
        <taxon>Pteridineae</taxon>
        <taxon>Pteridaceae</taxon>
        <taxon>Parkerioideae</taxon>
        <taxon>Ceratopteris</taxon>
    </lineage>
</organism>
<reference evidence="1" key="1">
    <citation type="submission" date="2021-08" db="EMBL/GenBank/DDBJ databases">
        <title>WGS assembly of Ceratopteris richardii.</title>
        <authorList>
            <person name="Marchant D.B."/>
            <person name="Chen G."/>
            <person name="Jenkins J."/>
            <person name="Shu S."/>
            <person name="Leebens-Mack J."/>
            <person name="Grimwood J."/>
            <person name="Schmutz J."/>
            <person name="Soltis P."/>
            <person name="Soltis D."/>
            <person name="Chen Z.-H."/>
        </authorList>
    </citation>
    <scope>NUCLEOTIDE SEQUENCE</scope>
    <source>
        <strain evidence="1">Whitten #5841</strain>
        <tissue evidence="1">Leaf</tissue>
    </source>
</reference>
<accession>A0A8T2TZ16</accession>
<dbReference type="EMBL" id="CM035415">
    <property type="protein sequence ID" value="KAH7428202.1"/>
    <property type="molecule type" value="Genomic_DNA"/>
</dbReference>
<proteinExistence type="predicted"/>
<comment type="caution">
    <text evidence="1">The sequence shown here is derived from an EMBL/GenBank/DDBJ whole genome shotgun (WGS) entry which is preliminary data.</text>
</comment>
<sequence>MRDHDDNEDGVLEIEGGLIFTSAIIPVLKIRSNVGDYLAKTELLRIQERWKARDCGERLLKKTSL</sequence>
<dbReference type="AlphaFoldDB" id="A0A8T2TZ16"/>
<gene>
    <name evidence="1" type="ORF">KP509_10G080200</name>
</gene>
<name>A0A8T2TZ16_CERRI</name>
<evidence type="ECO:0000313" key="1">
    <source>
        <dbReference type="EMBL" id="KAH7428202.1"/>
    </source>
</evidence>
<protein>
    <submittedName>
        <fullName evidence="1">Uncharacterized protein</fullName>
    </submittedName>
</protein>